<dbReference type="OrthoDB" id="5703571at2"/>
<evidence type="ECO:0000313" key="3">
    <source>
        <dbReference type="Proteomes" id="UP000032068"/>
    </source>
</evidence>
<organism evidence="2 3">
    <name type="scientific">Pseudomonas fulva</name>
    <dbReference type="NCBI Taxonomy" id="47880"/>
    <lineage>
        <taxon>Bacteria</taxon>
        <taxon>Pseudomonadati</taxon>
        <taxon>Pseudomonadota</taxon>
        <taxon>Gammaproteobacteria</taxon>
        <taxon>Pseudomonadales</taxon>
        <taxon>Pseudomonadaceae</taxon>
        <taxon>Pseudomonas</taxon>
    </lineage>
</organism>
<proteinExistence type="predicted"/>
<sequence>MFYIKRNAEGELQRVQPEPFEGMTGELPADSEEARSWFSNQNVESSLLQLKQSDLDMIRVLEDLIDLLIRKGVVRITDLPEAAQSKLMGRSRARDALGGANRLINEEERGLI</sequence>
<gene>
    <name evidence="2" type="ORF">RU08_18705</name>
</gene>
<dbReference type="AlphaFoldDB" id="A0A0D0IXI9"/>
<feature type="region of interest" description="Disordered" evidence="1">
    <location>
        <begin position="1"/>
        <end position="32"/>
    </location>
</feature>
<dbReference type="EMBL" id="JXQW01000057">
    <property type="protein sequence ID" value="KIP97907.1"/>
    <property type="molecule type" value="Genomic_DNA"/>
</dbReference>
<evidence type="ECO:0000256" key="1">
    <source>
        <dbReference type="SAM" id="MobiDB-lite"/>
    </source>
</evidence>
<dbReference type="RefSeq" id="WP_042555337.1">
    <property type="nucleotide sequence ID" value="NZ_JXQW01000057.1"/>
</dbReference>
<accession>A0A0D0IXI9</accession>
<name>A0A0D0IXI9_9PSED</name>
<dbReference type="Proteomes" id="UP000032068">
    <property type="component" value="Unassembled WGS sequence"/>
</dbReference>
<protein>
    <submittedName>
        <fullName evidence="2">Tryptophan synthase subunit beta</fullName>
    </submittedName>
</protein>
<comment type="caution">
    <text evidence="2">The sequence shown here is derived from an EMBL/GenBank/DDBJ whole genome shotgun (WGS) entry which is preliminary data.</text>
</comment>
<evidence type="ECO:0000313" key="2">
    <source>
        <dbReference type="EMBL" id="KIP97907.1"/>
    </source>
</evidence>
<feature type="compositionally biased region" description="Basic and acidic residues" evidence="1">
    <location>
        <begin position="1"/>
        <end position="12"/>
    </location>
</feature>
<reference evidence="2 3" key="1">
    <citation type="submission" date="2014-12" db="EMBL/GenBank/DDBJ databases">
        <title>16Stimator: statistical estimation of ribosomal gene copy numbers from draft genome assemblies.</title>
        <authorList>
            <person name="Perisin M.A."/>
            <person name="Vetter M."/>
            <person name="Gilbert J.A."/>
            <person name="Bergelson J."/>
        </authorList>
    </citation>
    <scope>NUCLEOTIDE SEQUENCE [LARGE SCALE GENOMIC DNA]</scope>
    <source>
        <strain evidence="2 3">MEJ086</strain>
    </source>
</reference>